<dbReference type="Gene3D" id="3.90.1200.10">
    <property type="match status" value="1"/>
</dbReference>
<gene>
    <name evidence="2" type="ORF">QQX98_012378</name>
</gene>
<dbReference type="InterPro" id="IPR002575">
    <property type="entry name" value="Aminoglycoside_PTrfase"/>
</dbReference>
<proteinExistence type="predicted"/>
<evidence type="ECO:0000259" key="1">
    <source>
        <dbReference type="Pfam" id="PF01636"/>
    </source>
</evidence>
<protein>
    <recommendedName>
        <fullName evidence="1">Aminoglycoside phosphotransferase domain-containing protein</fullName>
    </recommendedName>
</protein>
<dbReference type="PANTHER" id="PTHR21310">
    <property type="entry name" value="AMINOGLYCOSIDE PHOSPHOTRANSFERASE-RELATED-RELATED"/>
    <property type="match status" value="1"/>
</dbReference>
<dbReference type="InterPro" id="IPR011009">
    <property type="entry name" value="Kinase-like_dom_sf"/>
</dbReference>
<dbReference type="InterPro" id="IPR051678">
    <property type="entry name" value="AGP_Transferase"/>
</dbReference>
<sequence length="339" mass="37804">MAQTSWAEQVTNRFFDGRKSPSQMQCDEIAQSVSGASTVSPVDSPGSMSYTVVCNRRRVPPQDLIVSFREPGAMLDEEMVKLAKKIHGALVPESAYHGNVEGADPPLSIYSMPYLRGSSYIEVLAFQVEMDPDEEAKHGVFVKHLARPQPVDRKIQAEQQEGIRKRLARLVEESPSSILLNSMLSKLIESLPSLFSQDYPQVLTHGDFSVTNILVDENKFEITGIVDWSLAAVMPFGMDLDILFLTTGFMTRDGWHDYACKLLLQDTFWEEFWAVSGIKGEEHRGRTQDLAEAACKIGAILRLAFRRNADGSPSNEVLVSESSVKQLRAWFGEEAAKLT</sequence>
<keyword evidence="3" id="KW-1185">Reference proteome</keyword>
<dbReference type="Pfam" id="PF01636">
    <property type="entry name" value="APH"/>
    <property type="match status" value="1"/>
</dbReference>
<dbReference type="PANTHER" id="PTHR21310:SF15">
    <property type="entry name" value="AMINOGLYCOSIDE PHOSPHOTRANSFERASE DOMAIN-CONTAINING PROTEIN"/>
    <property type="match status" value="1"/>
</dbReference>
<accession>A0ABR1GJ22</accession>
<comment type="caution">
    <text evidence="2">The sequence shown here is derived from an EMBL/GenBank/DDBJ whole genome shotgun (WGS) entry which is preliminary data.</text>
</comment>
<evidence type="ECO:0000313" key="3">
    <source>
        <dbReference type="Proteomes" id="UP001498476"/>
    </source>
</evidence>
<evidence type="ECO:0000313" key="2">
    <source>
        <dbReference type="EMBL" id="KAK7398249.1"/>
    </source>
</evidence>
<dbReference type="Proteomes" id="UP001498476">
    <property type="component" value="Unassembled WGS sequence"/>
</dbReference>
<feature type="domain" description="Aminoglycoside phosphotransferase" evidence="1">
    <location>
        <begin position="150"/>
        <end position="244"/>
    </location>
</feature>
<reference evidence="2 3" key="1">
    <citation type="journal article" date="2025" name="Microbiol. Resour. Announc.">
        <title>Draft genome sequences for Neonectria magnoliae and Neonectria punicea, canker pathogens of Liriodendron tulipifera and Acer saccharum in West Virginia.</title>
        <authorList>
            <person name="Petronek H.M."/>
            <person name="Kasson M.T."/>
            <person name="Metheny A.M."/>
            <person name="Stauder C.M."/>
            <person name="Lovett B."/>
            <person name="Lynch S.C."/>
            <person name="Garnas J.R."/>
            <person name="Kasson L.R."/>
            <person name="Stajich J.E."/>
        </authorList>
    </citation>
    <scope>NUCLEOTIDE SEQUENCE [LARGE SCALE GENOMIC DNA]</scope>
    <source>
        <strain evidence="2 3">NRRL 64653</strain>
    </source>
</reference>
<organism evidence="2 3">
    <name type="scientific">Neonectria punicea</name>
    <dbReference type="NCBI Taxonomy" id="979145"/>
    <lineage>
        <taxon>Eukaryota</taxon>
        <taxon>Fungi</taxon>
        <taxon>Dikarya</taxon>
        <taxon>Ascomycota</taxon>
        <taxon>Pezizomycotina</taxon>
        <taxon>Sordariomycetes</taxon>
        <taxon>Hypocreomycetidae</taxon>
        <taxon>Hypocreales</taxon>
        <taxon>Nectriaceae</taxon>
        <taxon>Neonectria</taxon>
    </lineage>
</organism>
<name>A0ABR1GJ22_9HYPO</name>
<dbReference type="EMBL" id="JAZAVJ010000358">
    <property type="protein sequence ID" value="KAK7398249.1"/>
    <property type="molecule type" value="Genomic_DNA"/>
</dbReference>
<dbReference type="SUPFAM" id="SSF56112">
    <property type="entry name" value="Protein kinase-like (PK-like)"/>
    <property type="match status" value="1"/>
</dbReference>